<proteinExistence type="predicted"/>
<name>A0A0F8Z9H2_9ZZZZ</name>
<sequence>MKNKLSKKTCENCGGIFIPSIKKQKYCCVDCRLQKRREKREVKKKEKEKEIVLRGMKKTTRNWDMKIRLSKWEKDRIKDKANTIGLRPSSYVRVMALHGLSVPEMIVL</sequence>
<accession>A0A0F8Z9H2</accession>
<reference evidence="1" key="1">
    <citation type="journal article" date="2015" name="Nature">
        <title>Complex archaea that bridge the gap between prokaryotes and eukaryotes.</title>
        <authorList>
            <person name="Spang A."/>
            <person name="Saw J.H."/>
            <person name="Jorgensen S.L."/>
            <person name="Zaremba-Niedzwiedzka K."/>
            <person name="Martijn J."/>
            <person name="Lind A.E."/>
            <person name="van Eijk R."/>
            <person name="Schleper C."/>
            <person name="Guy L."/>
            <person name="Ettema T.J."/>
        </authorList>
    </citation>
    <scope>NUCLEOTIDE SEQUENCE</scope>
</reference>
<organism evidence="1">
    <name type="scientific">marine sediment metagenome</name>
    <dbReference type="NCBI Taxonomy" id="412755"/>
    <lineage>
        <taxon>unclassified sequences</taxon>
        <taxon>metagenomes</taxon>
        <taxon>ecological metagenomes</taxon>
    </lineage>
</organism>
<gene>
    <name evidence="1" type="ORF">LCGC14_3061500</name>
</gene>
<comment type="caution">
    <text evidence="1">The sequence shown here is derived from an EMBL/GenBank/DDBJ whole genome shotgun (WGS) entry which is preliminary data.</text>
</comment>
<protein>
    <submittedName>
        <fullName evidence="1">Uncharacterized protein</fullName>
    </submittedName>
</protein>
<evidence type="ECO:0000313" key="1">
    <source>
        <dbReference type="EMBL" id="KKK56741.1"/>
    </source>
</evidence>
<dbReference type="EMBL" id="LAZR01064838">
    <property type="protein sequence ID" value="KKK56741.1"/>
    <property type="molecule type" value="Genomic_DNA"/>
</dbReference>
<dbReference type="AlphaFoldDB" id="A0A0F8Z9H2"/>